<dbReference type="Pfam" id="PF04145">
    <property type="entry name" value="Ctr"/>
    <property type="match status" value="1"/>
</dbReference>
<keyword evidence="4" id="KW-0187">Copper transport</keyword>
<keyword evidence="4" id="KW-0813">Transport</keyword>
<feature type="transmembrane region" description="Helical" evidence="4">
    <location>
        <begin position="82"/>
        <end position="101"/>
    </location>
</feature>
<proteinExistence type="inferred from homology"/>
<evidence type="ECO:0000313" key="6">
    <source>
        <dbReference type="EMBL" id="CAE0364412.1"/>
    </source>
</evidence>
<evidence type="ECO:0000256" key="2">
    <source>
        <dbReference type="ARBA" id="ARBA00022989"/>
    </source>
</evidence>
<feature type="compositionally biased region" description="Low complexity" evidence="5">
    <location>
        <begin position="203"/>
        <end position="213"/>
    </location>
</feature>
<dbReference type="GO" id="GO:0005375">
    <property type="term" value="F:copper ion transmembrane transporter activity"/>
    <property type="evidence" value="ECO:0007669"/>
    <property type="project" value="UniProtKB-UniRule"/>
</dbReference>
<evidence type="ECO:0000256" key="3">
    <source>
        <dbReference type="ARBA" id="ARBA00023136"/>
    </source>
</evidence>
<name>A0A7S3JTF2_9STRA</name>
<comment type="subcellular location">
    <subcellularLocation>
        <location evidence="4">Membrane</location>
        <topology evidence="4">Multi-pass membrane protein</topology>
    </subcellularLocation>
</comment>
<reference evidence="6" key="1">
    <citation type="submission" date="2021-01" db="EMBL/GenBank/DDBJ databases">
        <authorList>
            <person name="Corre E."/>
            <person name="Pelletier E."/>
            <person name="Niang G."/>
            <person name="Scheremetjew M."/>
            <person name="Finn R."/>
            <person name="Kale V."/>
            <person name="Holt S."/>
            <person name="Cochrane G."/>
            <person name="Meng A."/>
            <person name="Brown T."/>
            <person name="Cohen L."/>
        </authorList>
    </citation>
    <scope>NUCLEOTIDE SEQUENCE</scope>
    <source>
        <strain evidence="6">CCMP1510</strain>
    </source>
</reference>
<keyword evidence="4" id="KW-0406">Ion transport</keyword>
<evidence type="ECO:0000256" key="4">
    <source>
        <dbReference type="RuleBase" id="RU367022"/>
    </source>
</evidence>
<dbReference type="PANTHER" id="PTHR12483">
    <property type="entry name" value="SOLUTE CARRIER FAMILY 31 COPPER TRANSPORTERS"/>
    <property type="match status" value="1"/>
</dbReference>
<dbReference type="InterPro" id="IPR007274">
    <property type="entry name" value="Cop_transporter"/>
</dbReference>
<dbReference type="GO" id="GO:0016020">
    <property type="term" value="C:membrane"/>
    <property type="evidence" value="ECO:0007669"/>
    <property type="project" value="UniProtKB-SubCell"/>
</dbReference>
<dbReference type="EMBL" id="HBIJ01007308">
    <property type="protein sequence ID" value="CAE0364412.1"/>
    <property type="molecule type" value="Transcribed_RNA"/>
</dbReference>
<feature type="transmembrane region" description="Helical" evidence="4">
    <location>
        <begin position="12"/>
        <end position="31"/>
    </location>
</feature>
<keyword evidence="2 4" id="KW-1133">Transmembrane helix</keyword>
<evidence type="ECO:0000256" key="1">
    <source>
        <dbReference type="ARBA" id="ARBA00022692"/>
    </source>
</evidence>
<keyword evidence="1 4" id="KW-0812">Transmembrane</keyword>
<keyword evidence="4" id="KW-0186">Copper</keyword>
<accession>A0A7S3JTF2</accession>
<feature type="transmembrane region" description="Helical" evidence="4">
    <location>
        <begin position="122"/>
        <end position="139"/>
    </location>
</feature>
<protein>
    <recommendedName>
        <fullName evidence="4">Copper transport protein</fullName>
    </recommendedName>
</protein>
<feature type="region of interest" description="Disordered" evidence="5">
    <location>
        <begin position="203"/>
        <end position="225"/>
    </location>
</feature>
<evidence type="ECO:0000256" key="5">
    <source>
        <dbReference type="SAM" id="MobiDB-lite"/>
    </source>
</evidence>
<comment type="similarity">
    <text evidence="4">Belongs to the copper transporter (Ctr) (TC 1.A.56) family. SLC31A subfamily.</text>
</comment>
<gene>
    <name evidence="6" type="ORF">ALAG00032_LOCUS5153</name>
</gene>
<sequence>MVQGLLSRYPRRIKLIPIVIGLLAGFEAILLKFTTGSGTFCDRKDAMDMKMTGFKSVWSDGKETPCVVLFNSAWILKSRREFLIALVMILVLACLTEALGFERRLIRRAQCGRKSLTNVDRCIDSTLFSLHVTMGYLLMLCAMTYQLEFLAAVAFGLGLGHFIFHSDDDSPIRNVRADPCCAASQERPSSISEQFNNNSTWGTTSTGSFTNGGVPATASTPLLPS</sequence>
<dbReference type="AlphaFoldDB" id="A0A7S3JTF2"/>
<organism evidence="6">
    <name type="scientific">Aureoumbra lagunensis</name>
    <dbReference type="NCBI Taxonomy" id="44058"/>
    <lineage>
        <taxon>Eukaryota</taxon>
        <taxon>Sar</taxon>
        <taxon>Stramenopiles</taxon>
        <taxon>Ochrophyta</taxon>
        <taxon>Pelagophyceae</taxon>
        <taxon>Pelagomonadales</taxon>
        <taxon>Aureoumbra</taxon>
    </lineage>
</organism>
<keyword evidence="3 4" id="KW-0472">Membrane</keyword>